<dbReference type="EMBL" id="CAMXCT010001445">
    <property type="protein sequence ID" value="CAI3990142.1"/>
    <property type="molecule type" value="Genomic_DNA"/>
</dbReference>
<organism evidence="2">
    <name type="scientific">Cladocopium goreaui</name>
    <dbReference type="NCBI Taxonomy" id="2562237"/>
    <lineage>
        <taxon>Eukaryota</taxon>
        <taxon>Sar</taxon>
        <taxon>Alveolata</taxon>
        <taxon>Dinophyceae</taxon>
        <taxon>Suessiales</taxon>
        <taxon>Symbiodiniaceae</taxon>
        <taxon>Cladocopium</taxon>
    </lineage>
</organism>
<protein>
    <submittedName>
        <fullName evidence="2">Uncharacterized protein</fullName>
    </submittedName>
</protein>
<feature type="compositionally biased region" description="Basic and acidic residues" evidence="1">
    <location>
        <begin position="43"/>
        <end position="54"/>
    </location>
</feature>
<evidence type="ECO:0000313" key="3">
    <source>
        <dbReference type="EMBL" id="CAL4777454.1"/>
    </source>
</evidence>
<accession>A0A9P1FXR7</accession>
<evidence type="ECO:0000256" key="1">
    <source>
        <dbReference type="SAM" id="MobiDB-lite"/>
    </source>
</evidence>
<feature type="region of interest" description="Disordered" evidence="1">
    <location>
        <begin position="43"/>
        <end position="82"/>
    </location>
</feature>
<name>A0A9P1FXR7_9DINO</name>
<dbReference type="AlphaFoldDB" id="A0A9P1FXR7"/>
<sequence length="113" mass="12523">MPELKESNNFLRMRLERPNEDGSSSPSSNVLRLSLMGAEATIEEQKLDNLKGGEEQDDVPENDAGRGKQSLTSPGVNDEADLKQEIQISRKGQDKITLKPLLPQRLVQIPIVT</sequence>
<gene>
    <name evidence="2" type="ORF">C1SCF055_LOCUS17158</name>
</gene>
<dbReference type="EMBL" id="CAMXCT020001445">
    <property type="protein sequence ID" value="CAL1143517.1"/>
    <property type="molecule type" value="Genomic_DNA"/>
</dbReference>
<evidence type="ECO:0000313" key="2">
    <source>
        <dbReference type="EMBL" id="CAI3990142.1"/>
    </source>
</evidence>
<dbReference type="Proteomes" id="UP001152797">
    <property type="component" value="Unassembled WGS sequence"/>
</dbReference>
<comment type="caution">
    <text evidence="2">The sequence shown here is derived from an EMBL/GenBank/DDBJ whole genome shotgun (WGS) entry which is preliminary data.</text>
</comment>
<reference evidence="3 4" key="2">
    <citation type="submission" date="2024-05" db="EMBL/GenBank/DDBJ databases">
        <authorList>
            <person name="Chen Y."/>
            <person name="Shah S."/>
            <person name="Dougan E. K."/>
            <person name="Thang M."/>
            <person name="Chan C."/>
        </authorList>
    </citation>
    <scope>NUCLEOTIDE SEQUENCE [LARGE SCALE GENOMIC DNA]</scope>
</reference>
<keyword evidence="4" id="KW-1185">Reference proteome</keyword>
<feature type="region of interest" description="Disordered" evidence="1">
    <location>
        <begin position="1"/>
        <end position="30"/>
    </location>
</feature>
<reference evidence="2" key="1">
    <citation type="submission" date="2022-10" db="EMBL/GenBank/DDBJ databases">
        <authorList>
            <person name="Chen Y."/>
            <person name="Dougan E. K."/>
            <person name="Chan C."/>
            <person name="Rhodes N."/>
            <person name="Thang M."/>
        </authorList>
    </citation>
    <scope>NUCLEOTIDE SEQUENCE</scope>
</reference>
<dbReference type="EMBL" id="CAMXCT030001445">
    <property type="protein sequence ID" value="CAL4777454.1"/>
    <property type="molecule type" value="Genomic_DNA"/>
</dbReference>
<proteinExistence type="predicted"/>
<evidence type="ECO:0000313" key="4">
    <source>
        <dbReference type="Proteomes" id="UP001152797"/>
    </source>
</evidence>